<sequence length="97" mass="10523">MLASGDSRIFFIFGTIFLRRAEEPPDLTIPSSSSALMTPSESSSTMHFKHLAMLGLTSRTSITAPKSYSTKLPSDLTPTFPGWGSACTRPISITLLR</sequence>
<organism evidence="1 2">
    <name type="scientific">Chlorovirus heliozoae</name>
    <dbReference type="NCBI Taxonomy" id="322019"/>
    <lineage>
        <taxon>Viruses</taxon>
        <taxon>Varidnaviria</taxon>
        <taxon>Bamfordvirae</taxon>
        <taxon>Nucleocytoviricota</taxon>
        <taxon>Megaviricetes</taxon>
        <taxon>Algavirales</taxon>
        <taxon>Phycodnaviridae</taxon>
        <taxon>Chlorovirus</taxon>
    </lineage>
</organism>
<evidence type="ECO:0000313" key="2">
    <source>
        <dbReference type="Proteomes" id="UP000202420"/>
    </source>
</evidence>
<dbReference type="Proteomes" id="UP000202420">
    <property type="component" value="Segment"/>
</dbReference>
<dbReference type="EMBL" id="EF101928">
    <property type="protein sequence ID" value="ABT16222.1"/>
    <property type="molecule type" value="Genomic_DNA"/>
</dbReference>
<dbReference type="RefSeq" id="YP_001426569.1">
    <property type="nucleotide sequence ID" value="NC_008724.1"/>
</dbReference>
<dbReference type="GeneID" id="5470486"/>
<proteinExistence type="predicted"/>
<accession>A7K848</accession>
<dbReference type="KEGG" id="vg:5470486"/>
<evidence type="ECO:0000313" key="1">
    <source>
        <dbReference type="EMBL" id="ABT16222.1"/>
    </source>
</evidence>
<dbReference type="OrthoDB" id="37912at10239"/>
<name>A7K848_9PHYC</name>
<gene>
    <name evidence="1" type="primary">z088L</name>
    <name evidence="1" type="ORF">ATCV1_z088L</name>
</gene>
<protein>
    <submittedName>
        <fullName evidence="1">Uncharacterized protein z088L</fullName>
    </submittedName>
</protein>
<reference evidence="1 2" key="1">
    <citation type="submission" date="2006-09" db="EMBL/GenBank/DDBJ databases">
        <title>Sequence and annotation of the 288-kb ATCV-1 virus that infects an endosymbiotic Chlorella strain of the heliozoon Acanthocystis turfacea.</title>
        <authorList>
            <person name="Fitzgerald L.A."/>
            <person name="Graves M.V."/>
            <person name="Li X."/>
            <person name="Pfitzner A.J.P."/>
            <person name="Hartigan J."/>
            <person name="Van Etten J.L."/>
        </authorList>
    </citation>
    <scope>NUCLEOTIDE SEQUENCE [LARGE SCALE GENOMIC DNA]</scope>
    <source>
        <strain evidence="1 2">ATCV-1</strain>
    </source>
</reference>
<keyword evidence="2" id="KW-1185">Reference proteome</keyword>